<accession>A0ABN6T1I9</accession>
<evidence type="ECO:0000313" key="1">
    <source>
        <dbReference type="EMBL" id="BDT05232.1"/>
    </source>
</evidence>
<keyword evidence="1" id="KW-0614">Plasmid</keyword>
<gene>
    <name evidence="1" type="ORF">SHM_28780</name>
</gene>
<protein>
    <submittedName>
        <fullName evidence="1">Uncharacterized protein</fullName>
    </submittedName>
</protein>
<dbReference type="EMBL" id="AP026935">
    <property type="protein sequence ID" value="BDT05232.1"/>
    <property type="molecule type" value="Genomic_DNA"/>
</dbReference>
<organism evidence="1 2">
    <name type="scientific">Spiroplasma ixodetis</name>
    <dbReference type="NCBI Taxonomy" id="2141"/>
    <lineage>
        <taxon>Bacteria</taxon>
        <taxon>Bacillati</taxon>
        <taxon>Mycoplasmatota</taxon>
        <taxon>Mollicutes</taxon>
        <taxon>Entomoplasmatales</taxon>
        <taxon>Spiroplasmataceae</taxon>
        <taxon>Spiroplasma</taxon>
    </lineage>
</organism>
<keyword evidence="2" id="KW-1185">Reference proteome</keyword>
<reference evidence="1 2" key="1">
    <citation type="journal article" date="2022" name="Front. Microbiol.">
        <title>Male-killing mechanisms vary between Spiroplasma species.</title>
        <authorList>
            <person name="Arai H."/>
            <person name="Inoue M."/>
            <person name="Kageyama D."/>
        </authorList>
    </citation>
    <scope>NUCLEOTIDE SEQUENCE [LARGE SCALE GENOMIC DNA]</scope>
    <source>
        <strain evidence="2">sHm</strain>
        <plasmid evidence="1 2">pSHM_2</plasmid>
    </source>
</reference>
<proteinExistence type="predicted"/>
<evidence type="ECO:0000313" key="2">
    <source>
        <dbReference type="Proteomes" id="UP001163387"/>
    </source>
</evidence>
<dbReference type="RefSeq" id="WP_281749753.1">
    <property type="nucleotide sequence ID" value="NZ_AP026935.1"/>
</dbReference>
<name>A0ABN6T1I9_9MOLU</name>
<dbReference type="Proteomes" id="UP001163387">
    <property type="component" value="Plasmid pSHM_2"/>
</dbReference>
<geneLocation type="plasmid" evidence="1 2">
    <name>pSHM_2</name>
</geneLocation>
<sequence>MTKEEADQIAELFKCHECAPTFRISDDLEKMNFRPCEKHQGIANLNYFKKMNIH</sequence>